<dbReference type="EMBL" id="HBKQ01006921">
    <property type="protein sequence ID" value="CAE2211240.1"/>
    <property type="molecule type" value="Transcribed_RNA"/>
</dbReference>
<dbReference type="AlphaFoldDB" id="A0A7S4MAF7"/>
<reference evidence="1" key="1">
    <citation type="submission" date="2021-01" db="EMBL/GenBank/DDBJ databases">
        <authorList>
            <person name="Corre E."/>
            <person name="Pelletier E."/>
            <person name="Niang G."/>
            <person name="Scheremetjew M."/>
            <person name="Finn R."/>
            <person name="Kale V."/>
            <person name="Holt S."/>
            <person name="Cochrane G."/>
            <person name="Meng A."/>
            <person name="Brown T."/>
            <person name="Cohen L."/>
        </authorList>
    </citation>
    <scope>NUCLEOTIDE SEQUENCE</scope>
    <source>
        <strain evidence="1">Isolate 1302-5</strain>
    </source>
</reference>
<sequence length="112" mass="12874">MRSKRKRMVIVLGAGVGQVNGVYTQDSPHRYSKPGTWRENDVMFLLSKIGRRWYIWIQSRSICFYCCIKSDGSMSPMWKSTTESEHYDDDDDSVGDCQHMGAEPAPAFVWSI</sequence>
<evidence type="ECO:0000313" key="1">
    <source>
        <dbReference type="EMBL" id="CAE2211240.1"/>
    </source>
</evidence>
<proteinExistence type="predicted"/>
<protein>
    <submittedName>
        <fullName evidence="1">Uncharacterized protein</fullName>
    </submittedName>
</protein>
<gene>
    <name evidence="1" type="ORF">OAUR00152_LOCUS4621</name>
</gene>
<accession>A0A7S4MAF7</accession>
<name>A0A7S4MAF7_9STRA</name>
<organism evidence="1">
    <name type="scientific">Odontella aurita</name>
    <dbReference type="NCBI Taxonomy" id="265563"/>
    <lineage>
        <taxon>Eukaryota</taxon>
        <taxon>Sar</taxon>
        <taxon>Stramenopiles</taxon>
        <taxon>Ochrophyta</taxon>
        <taxon>Bacillariophyta</taxon>
        <taxon>Mediophyceae</taxon>
        <taxon>Biddulphiophycidae</taxon>
        <taxon>Eupodiscales</taxon>
        <taxon>Odontellaceae</taxon>
        <taxon>Odontella</taxon>
    </lineage>
</organism>